<dbReference type="GO" id="GO:0051073">
    <property type="term" value="F:adenosylcobinamide-GDP ribazoletransferase activity"/>
    <property type="evidence" value="ECO:0007669"/>
    <property type="project" value="UniProtKB-UniRule"/>
</dbReference>
<dbReference type="EC" id="2.7.8.26" evidence="5 19"/>
<keyword evidence="13 19" id="KW-0472">Membrane</keyword>
<comment type="catalytic activity">
    <reaction evidence="18 19">
        <text>alpha-ribazole 5'-phosphate + adenosylcob(III)inamide-GDP = adenosylcob(III)alamin 5'-phosphate + GMP + H(+)</text>
        <dbReference type="Rhea" id="RHEA:23560"/>
        <dbReference type="ChEBI" id="CHEBI:15378"/>
        <dbReference type="ChEBI" id="CHEBI:57918"/>
        <dbReference type="ChEBI" id="CHEBI:58115"/>
        <dbReference type="ChEBI" id="CHEBI:60487"/>
        <dbReference type="ChEBI" id="CHEBI:60493"/>
        <dbReference type="EC" id="2.7.8.26"/>
    </reaction>
</comment>
<dbReference type="NCBIfam" id="TIGR00317">
    <property type="entry name" value="cobS"/>
    <property type="match status" value="1"/>
</dbReference>
<feature type="transmembrane region" description="Helical" evidence="19">
    <location>
        <begin position="112"/>
        <end position="135"/>
    </location>
</feature>
<evidence type="ECO:0000256" key="16">
    <source>
        <dbReference type="ARBA" id="ARBA00032853"/>
    </source>
</evidence>
<evidence type="ECO:0000256" key="13">
    <source>
        <dbReference type="ARBA" id="ARBA00023136"/>
    </source>
</evidence>
<sequence length="264" mass="30328">MKKWCIGFLVNIQFFTAIPVRKVLPMEGEFLQKSIKTFPLLGLFQGFIYMGIFFLLNEYTPFTALAVAFIVWISTILLTGGLHLDGWMDASDAYFSYQDAKKRLEIMKDPHVGAFGVLSVILLLSTKFFFIYEIVTHMQEFTYFFVMLLPFFSKAVMGWSLLFVQEAKRDGLGAYFKKSVQGQRMFFYSGYIAAALLVFLLLFPKWLPLFFLFLFVSIGCYLLFSRFMKQAFGGLTGDLLGASVEGTEMALWATLWLLHYFVMG</sequence>
<evidence type="ECO:0000256" key="3">
    <source>
        <dbReference type="ARBA" id="ARBA00004663"/>
    </source>
</evidence>
<evidence type="ECO:0000256" key="17">
    <source>
        <dbReference type="ARBA" id="ARBA00048623"/>
    </source>
</evidence>
<feature type="transmembrane region" description="Helical" evidence="19">
    <location>
        <begin position="36"/>
        <end position="56"/>
    </location>
</feature>
<evidence type="ECO:0000256" key="9">
    <source>
        <dbReference type="ARBA" id="ARBA00022679"/>
    </source>
</evidence>
<reference evidence="20 21" key="1">
    <citation type="submission" date="2015-05" db="EMBL/GenBank/DDBJ databases">
        <title>Whole genome sequence and identification of bacterial endophytes from Costus igneus.</title>
        <authorList>
            <person name="Lee Y.P."/>
            <person name="Gan H.M."/>
            <person name="Eng W."/>
            <person name="Wheatley M.S."/>
            <person name="Caraballo A."/>
            <person name="Polter S."/>
            <person name="Savka M.A."/>
            <person name="Hudson A.O."/>
        </authorList>
    </citation>
    <scope>NUCLEOTIDE SEQUENCE [LARGE SCALE GENOMIC DNA]</scope>
    <source>
        <strain evidence="20 21">RIT379</strain>
    </source>
</reference>
<keyword evidence="8 19" id="KW-0169">Cobalamin biosynthesis</keyword>
<feature type="transmembrane region" description="Helical" evidence="19">
    <location>
        <begin position="185"/>
        <end position="203"/>
    </location>
</feature>
<evidence type="ECO:0000256" key="8">
    <source>
        <dbReference type="ARBA" id="ARBA00022573"/>
    </source>
</evidence>
<keyword evidence="21" id="KW-1185">Reference proteome</keyword>
<keyword evidence="12 19" id="KW-1133">Transmembrane helix</keyword>
<comment type="function">
    <text evidence="14 19">Joins adenosylcobinamide-GDP and alpha-ribazole to generate adenosylcobalamin (Ado-cobalamin). Also synthesizes adenosylcobalamin 5'-phosphate from adenosylcobinamide-GDP and alpha-ribazole 5'-phosphate.</text>
</comment>
<dbReference type="GeneID" id="56347546"/>
<comment type="caution">
    <text evidence="20">The sequence shown here is derived from an EMBL/GenBank/DDBJ whole genome shotgun (WGS) entry which is preliminary data.</text>
</comment>
<feature type="transmembrane region" description="Helical" evidence="19">
    <location>
        <begin position="141"/>
        <end position="164"/>
    </location>
</feature>
<comment type="cofactor">
    <cofactor evidence="1 19">
        <name>Mg(2+)</name>
        <dbReference type="ChEBI" id="CHEBI:18420"/>
    </cofactor>
</comment>
<organism evidence="20 21">
    <name type="scientific">Niallia circulans</name>
    <name type="common">Bacillus circulans</name>
    <dbReference type="NCBI Taxonomy" id="1397"/>
    <lineage>
        <taxon>Bacteria</taxon>
        <taxon>Bacillati</taxon>
        <taxon>Bacillota</taxon>
        <taxon>Bacilli</taxon>
        <taxon>Bacillales</taxon>
        <taxon>Bacillaceae</taxon>
        <taxon>Niallia</taxon>
    </lineage>
</organism>
<keyword evidence="10 19" id="KW-0812">Transmembrane</keyword>
<keyword evidence="7 19" id="KW-1003">Cell membrane</keyword>
<evidence type="ECO:0000256" key="14">
    <source>
        <dbReference type="ARBA" id="ARBA00025228"/>
    </source>
</evidence>
<comment type="subcellular location">
    <subcellularLocation>
        <location evidence="2 19">Cell membrane</location>
        <topology evidence="2 19">Multi-pass membrane protein</topology>
    </subcellularLocation>
</comment>
<dbReference type="PANTHER" id="PTHR34148">
    <property type="entry name" value="ADENOSYLCOBINAMIDE-GDP RIBAZOLETRANSFERASE"/>
    <property type="match status" value="1"/>
</dbReference>
<evidence type="ECO:0000256" key="5">
    <source>
        <dbReference type="ARBA" id="ARBA00013200"/>
    </source>
</evidence>
<keyword evidence="11 19" id="KW-0460">Magnesium</keyword>
<dbReference type="PANTHER" id="PTHR34148:SF1">
    <property type="entry name" value="ADENOSYLCOBINAMIDE-GDP RIBAZOLETRANSFERASE"/>
    <property type="match status" value="1"/>
</dbReference>
<evidence type="ECO:0000256" key="1">
    <source>
        <dbReference type="ARBA" id="ARBA00001946"/>
    </source>
</evidence>
<name>A0A0J1I9K8_NIACI</name>
<evidence type="ECO:0000313" key="21">
    <source>
        <dbReference type="Proteomes" id="UP000036045"/>
    </source>
</evidence>
<dbReference type="GO" id="GO:0008818">
    <property type="term" value="F:cobalamin 5'-phosphate synthase activity"/>
    <property type="evidence" value="ECO:0007669"/>
    <property type="project" value="UniProtKB-UniRule"/>
</dbReference>
<proteinExistence type="inferred from homology"/>
<accession>A0A0J1I9K8</accession>
<dbReference type="HAMAP" id="MF_00719">
    <property type="entry name" value="CobS"/>
    <property type="match status" value="1"/>
</dbReference>
<feature type="transmembrane region" description="Helical" evidence="19">
    <location>
        <begin position="62"/>
        <end position="84"/>
    </location>
</feature>
<dbReference type="InterPro" id="IPR003805">
    <property type="entry name" value="CobS"/>
</dbReference>
<dbReference type="AlphaFoldDB" id="A0A0J1I9K8"/>
<protein>
    <recommendedName>
        <fullName evidence="6 19">Adenosylcobinamide-GDP ribazoletransferase</fullName>
        <ecNumber evidence="5 19">2.7.8.26</ecNumber>
    </recommendedName>
    <alternativeName>
        <fullName evidence="16 19">Cobalamin synthase</fullName>
    </alternativeName>
    <alternativeName>
        <fullName evidence="15 19">Cobalamin-5'-phosphate synthase</fullName>
    </alternativeName>
</protein>
<comment type="pathway">
    <text evidence="3 19">Cofactor biosynthesis; adenosylcobalamin biosynthesis; adenosylcobalamin from cob(II)yrinate a,c-diamide: step 7/7.</text>
</comment>
<evidence type="ECO:0000256" key="7">
    <source>
        <dbReference type="ARBA" id="ARBA00022475"/>
    </source>
</evidence>
<dbReference type="PATRIC" id="fig|1397.4.peg.2937"/>
<evidence type="ECO:0000313" key="20">
    <source>
        <dbReference type="EMBL" id="KLV22658.1"/>
    </source>
</evidence>
<dbReference type="OrthoDB" id="9794626at2"/>
<comment type="catalytic activity">
    <reaction evidence="17 19">
        <text>alpha-ribazole + adenosylcob(III)inamide-GDP = adenosylcob(III)alamin + GMP + H(+)</text>
        <dbReference type="Rhea" id="RHEA:16049"/>
        <dbReference type="ChEBI" id="CHEBI:10329"/>
        <dbReference type="ChEBI" id="CHEBI:15378"/>
        <dbReference type="ChEBI" id="CHEBI:18408"/>
        <dbReference type="ChEBI" id="CHEBI:58115"/>
        <dbReference type="ChEBI" id="CHEBI:60487"/>
        <dbReference type="EC" id="2.7.8.26"/>
    </reaction>
</comment>
<evidence type="ECO:0000256" key="12">
    <source>
        <dbReference type="ARBA" id="ARBA00022989"/>
    </source>
</evidence>
<dbReference type="RefSeq" id="WP_047944194.1">
    <property type="nucleotide sequence ID" value="NZ_CP053989.1"/>
</dbReference>
<dbReference type="UniPathway" id="UPA00148">
    <property type="reaction ID" value="UER00238"/>
</dbReference>
<evidence type="ECO:0000256" key="10">
    <source>
        <dbReference type="ARBA" id="ARBA00022692"/>
    </source>
</evidence>
<evidence type="ECO:0000256" key="6">
    <source>
        <dbReference type="ARBA" id="ARBA00015850"/>
    </source>
</evidence>
<keyword evidence="9 19" id="KW-0808">Transferase</keyword>
<evidence type="ECO:0000256" key="18">
    <source>
        <dbReference type="ARBA" id="ARBA00049504"/>
    </source>
</evidence>
<dbReference type="GO" id="GO:0009236">
    <property type="term" value="P:cobalamin biosynthetic process"/>
    <property type="evidence" value="ECO:0007669"/>
    <property type="project" value="UniProtKB-UniRule"/>
</dbReference>
<dbReference type="Pfam" id="PF02654">
    <property type="entry name" value="CobS"/>
    <property type="match status" value="1"/>
</dbReference>
<evidence type="ECO:0000256" key="19">
    <source>
        <dbReference type="HAMAP-Rule" id="MF_00719"/>
    </source>
</evidence>
<evidence type="ECO:0000256" key="15">
    <source>
        <dbReference type="ARBA" id="ARBA00032605"/>
    </source>
</evidence>
<dbReference type="EMBL" id="LDPH01000029">
    <property type="protein sequence ID" value="KLV22658.1"/>
    <property type="molecule type" value="Genomic_DNA"/>
</dbReference>
<comment type="similarity">
    <text evidence="4 19">Belongs to the CobS family.</text>
</comment>
<feature type="transmembrane region" description="Helical" evidence="19">
    <location>
        <begin position="209"/>
        <end position="227"/>
    </location>
</feature>
<evidence type="ECO:0000256" key="4">
    <source>
        <dbReference type="ARBA" id="ARBA00010561"/>
    </source>
</evidence>
<evidence type="ECO:0000256" key="2">
    <source>
        <dbReference type="ARBA" id="ARBA00004651"/>
    </source>
</evidence>
<gene>
    <name evidence="19" type="primary">cobS</name>
    <name evidence="20" type="ORF">ABW02_20905</name>
</gene>
<evidence type="ECO:0000256" key="11">
    <source>
        <dbReference type="ARBA" id="ARBA00022842"/>
    </source>
</evidence>
<dbReference type="GO" id="GO:0005886">
    <property type="term" value="C:plasma membrane"/>
    <property type="evidence" value="ECO:0007669"/>
    <property type="project" value="UniProtKB-SubCell"/>
</dbReference>
<dbReference type="Proteomes" id="UP000036045">
    <property type="component" value="Unassembled WGS sequence"/>
</dbReference>